<proteinExistence type="predicted"/>
<evidence type="ECO:0000256" key="1">
    <source>
        <dbReference type="SAM" id="MobiDB-lite"/>
    </source>
</evidence>
<dbReference type="OrthoDB" id="4578793at2"/>
<organism evidence="2 3">
    <name type="scientific">Geodermatophilus obscurus</name>
    <dbReference type="NCBI Taxonomy" id="1861"/>
    <lineage>
        <taxon>Bacteria</taxon>
        <taxon>Bacillati</taxon>
        <taxon>Actinomycetota</taxon>
        <taxon>Actinomycetes</taxon>
        <taxon>Geodermatophilales</taxon>
        <taxon>Geodermatophilaceae</taxon>
        <taxon>Geodermatophilus</taxon>
    </lineage>
</organism>
<evidence type="ECO:0000313" key="3">
    <source>
        <dbReference type="Proteomes" id="UP000183642"/>
    </source>
</evidence>
<reference evidence="3" key="1">
    <citation type="submission" date="2016-10" db="EMBL/GenBank/DDBJ databases">
        <authorList>
            <person name="Varghese N."/>
            <person name="Submissions S."/>
        </authorList>
    </citation>
    <scope>NUCLEOTIDE SEQUENCE [LARGE SCALE GENOMIC DNA]</scope>
    <source>
        <strain evidence="3">DSM 43161</strain>
    </source>
</reference>
<evidence type="ECO:0000313" key="2">
    <source>
        <dbReference type="EMBL" id="SFO04326.1"/>
    </source>
</evidence>
<feature type="region of interest" description="Disordered" evidence="1">
    <location>
        <begin position="1"/>
        <end position="64"/>
    </location>
</feature>
<dbReference type="Proteomes" id="UP000183642">
    <property type="component" value="Unassembled WGS sequence"/>
</dbReference>
<feature type="compositionally biased region" description="Low complexity" evidence="1">
    <location>
        <begin position="216"/>
        <end position="241"/>
    </location>
</feature>
<dbReference type="AlphaFoldDB" id="A0A1I5DYP9"/>
<feature type="compositionally biased region" description="Low complexity" evidence="1">
    <location>
        <begin position="268"/>
        <end position="282"/>
    </location>
</feature>
<dbReference type="EMBL" id="FOWE01000002">
    <property type="protein sequence ID" value="SFO04326.1"/>
    <property type="molecule type" value="Genomic_DNA"/>
</dbReference>
<dbReference type="RefSeq" id="WP_075012509.1">
    <property type="nucleotide sequence ID" value="NZ_FOWE01000002.1"/>
</dbReference>
<feature type="compositionally biased region" description="Low complexity" evidence="1">
    <location>
        <begin position="249"/>
        <end position="258"/>
    </location>
</feature>
<gene>
    <name evidence="2" type="ORF">SAMN05660359_01160</name>
</gene>
<feature type="compositionally biased region" description="Basic and acidic residues" evidence="1">
    <location>
        <begin position="285"/>
        <end position="294"/>
    </location>
</feature>
<sequence>MTHSIDAPLPPPPSSGATGFGDTSTTSTTTTGSPSTTDVARDEARNVGQTAKQAGNQVASTAADQAKNVVAETKQQAAGLVDQGRTQVRQQVVSQQQKAGQSLSSLAEQLRGMVDGNAPAPGPARDLIQQGAGRVQDFADMLQNREPADLLEDVRSFARRRPGAFLLGAAVAGVLAGRLTSGVKAAHSDGPSSGTRSLTGTSTTGSGNYVDPAPAYSGYESTPSYGTTSGYETTSYETTTSGGYGTGATYGDSTAGGTPLPPPPYGTTPPEGGVVPPTTPAGWDDPDRRPGQGV</sequence>
<feature type="compositionally biased region" description="Low complexity" evidence="1">
    <location>
        <begin position="190"/>
        <end position="207"/>
    </location>
</feature>
<protein>
    <submittedName>
        <fullName evidence="2">Uncharacterized protein</fullName>
    </submittedName>
</protein>
<accession>A0A1I5DYP9</accession>
<feature type="region of interest" description="Disordered" evidence="1">
    <location>
        <begin position="183"/>
        <end position="294"/>
    </location>
</feature>
<keyword evidence="3" id="KW-1185">Reference proteome</keyword>
<feature type="compositionally biased region" description="Polar residues" evidence="1">
    <location>
        <begin position="47"/>
        <end position="63"/>
    </location>
</feature>
<name>A0A1I5DYP9_9ACTN</name>
<feature type="compositionally biased region" description="Low complexity" evidence="1">
    <location>
        <begin position="15"/>
        <end position="37"/>
    </location>
</feature>